<feature type="transmembrane region" description="Helical" evidence="7">
    <location>
        <begin position="385"/>
        <end position="405"/>
    </location>
</feature>
<dbReference type="PANTHER" id="PTHR43791:SF64">
    <property type="entry name" value="MAJOR FACILITATOR SUPERFAMILY (MFS) PROFILE DOMAIN-CONTAINING PROTEIN"/>
    <property type="match status" value="1"/>
</dbReference>
<feature type="transmembrane region" description="Helical" evidence="7">
    <location>
        <begin position="175"/>
        <end position="195"/>
    </location>
</feature>
<feature type="region of interest" description="Disordered" evidence="6">
    <location>
        <begin position="1"/>
        <end position="20"/>
    </location>
</feature>
<feature type="transmembrane region" description="Helical" evidence="7">
    <location>
        <begin position="445"/>
        <end position="465"/>
    </location>
</feature>
<evidence type="ECO:0000256" key="1">
    <source>
        <dbReference type="ARBA" id="ARBA00004141"/>
    </source>
</evidence>
<keyword evidence="2" id="KW-0813">Transport</keyword>
<feature type="transmembrane region" description="Helical" evidence="7">
    <location>
        <begin position="269"/>
        <end position="291"/>
    </location>
</feature>
<dbReference type="Proteomes" id="UP001287286">
    <property type="component" value="Unassembled WGS sequence"/>
</dbReference>
<feature type="domain" description="Major facilitator superfamily (MFS) profile" evidence="8">
    <location>
        <begin position="109"/>
        <end position="534"/>
    </location>
</feature>
<feature type="transmembrane region" description="Helical" evidence="7">
    <location>
        <begin position="412"/>
        <end position="433"/>
    </location>
</feature>
<feature type="transmembrane region" description="Helical" evidence="7">
    <location>
        <begin position="149"/>
        <end position="168"/>
    </location>
</feature>
<feature type="region of interest" description="Disordered" evidence="6">
    <location>
        <begin position="554"/>
        <end position="575"/>
    </location>
</feature>
<evidence type="ECO:0000256" key="4">
    <source>
        <dbReference type="ARBA" id="ARBA00022989"/>
    </source>
</evidence>
<evidence type="ECO:0000256" key="7">
    <source>
        <dbReference type="SAM" id="Phobius"/>
    </source>
</evidence>
<keyword evidence="3 7" id="KW-0812">Transmembrane</keyword>
<proteinExistence type="predicted"/>
<keyword evidence="5 7" id="KW-0472">Membrane</keyword>
<feature type="transmembrane region" description="Helical" evidence="7">
    <location>
        <begin position="237"/>
        <end position="257"/>
    </location>
</feature>
<evidence type="ECO:0000256" key="3">
    <source>
        <dbReference type="ARBA" id="ARBA00022692"/>
    </source>
</evidence>
<evidence type="ECO:0000256" key="2">
    <source>
        <dbReference type="ARBA" id="ARBA00022448"/>
    </source>
</evidence>
<evidence type="ECO:0000313" key="9">
    <source>
        <dbReference type="EMBL" id="KAK4092978.1"/>
    </source>
</evidence>
<gene>
    <name evidence="9" type="ORF">Purlil1_2903</name>
</gene>
<dbReference type="Gene3D" id="1.20.1250.20">
    <property type="entry name" value="MFS general substrate transporter like domains"/>
    <property type="match status" value="2"/>
</dbReference>
<sequence length="575" mass="64706">MPSGAIGPETRPRYSTGGHPSEFRQVAEGAVIAADCLTDRAGWWCLFLPPQSPHKQNMANPHGYDSDDKRKFDMAKLLGFVRRSPREAQHTNETSQGERAFVWRLDIFLLTFGCISQVIKFLDQSNISNAYVSGMKEDLHLYGNELNYFTTYFNIAYCIMLIPSQIILTYVRPSWWLPSLEVIWGVITGLMAITTNATQVYILRVFLGLCESAAYPGMITLFMYWYTPIEMAKRIGFYHSCQAIGQMMSGAMQAAIVNTLGGRYGLTGWRWLFVINAIITVIWGLAGYFMIPDSPYKPNPWAFWFKEKHAEFSRLRLERTNRVDSKPITWASALRTFSGWIVYVIAILYISMVLGTSGYNYFGLFLKSILNSDGTRRWTTSEVNLIPIGGSAINVVFVWVWAFLSDVLRTRWLLIVAQAFIAIIAGIILSIWTTHPTGTPLSAAYAGYFLSHIPLGTAPLIWAWLSDLKPQDPEDRSLTVGAAIAGYYAISAWSQVLVWPASQAPYYKYGWQSAIALLTLVIILTVGLRIYDVKYLLPKRNMFFEVAREKQDAADGTSAQPMEEKGDGITAVRAA</sequence>
<feature type="transmembrane region" description="Helical" evidence="7">
    <location>
        <begin position="511"/>
        <end position="531"/>
    </location>
</feature>
<dbReference type="Pfam" id="PF07690">
    <property type="entry name" value="MFS_1"/>
    <property type="match status" value="1"/>
</dbReference>
<feature type="transmembrane region" description="Helical" evidence="7">
    <location>
        <begin position="201"/>
        <end position="225"/>
    </location>
</feature>
<evidence type="ECO:0000256" key="6">
    <source>
        <dbReference type="SAM" id="MobiDB-lite"/>
    </source>
</evidence>
<accession>A0ABR0CAM0</accession>
<evidence type="ECO:0000259" key="8">
    <source>
        <dbReference type="PROSITE" id="PS50850"/>
    </source>
</evidence>
<protein>
    <recommendedName>
        <fullName evidence="8">Major facilitator superfamily (MFS) profile domain-containing protein</fullName>
    </recommendedName>
</protein>
<feature type="transmembrane region" description="Helical" evidence="7">
    <location>
        <begin position="340"/>
        <end position="365"/>
    </location>
</feature>
<name>A0ABR0CAM0_PURLI</name>
<evidence type="ECO:0000313" key="10">
    <source>
        <dbReference type="Proteomes" id="UP001287286"/>
    </source>
</evidence>
<dbReference type="PROSITE" id="PS50850">
    <property type="entry name" value="MFS"/>
    <property type="match status" value="1"/>
</dbReference>
<evidence type="ECO:0000256" key="5">
    <source>
        <dbReference type="ARBA" id="ARBA00023136"/>
    </source>
</evidence>
<dbReference type="SUPFAM" id="SSF103473">
    <property type="entry name" value="MFS general substrate transporter"/>
    <property type="match status" value="1"/>
</dbReference>
<dbReference type="PANTHER" id="PTHR43791">
    <property type="entry name" value="PERMEASE-RELATED"/>
    <property type="match status" value="1"/>
</dbReference>
<comment type="subcellular location">
    <subcellularLocation>
        <location evidence="1">Membrane</location>
        <topology evidence="1">Multi-pass membrane protein</topology>
    </subcellularLocation>
</comment>
<comment type="caution">
    <text evidence="9">The sequence shown here is derived from an EMBL/GenBank/DDBJ whole genome shotgun (WGS) entry which is preliminary data.</text>
</comment>
<feature type="transmembrane region" description="Helical" evidence="7">
    <location>
        <begin position="477"/>
        <end position="499"/>
    </location>
</feature>
<dbReference type="InterPro" id="IPR020846">
    <property type="entry name" value="MFS_dom"/>
</dbReference>
<keyword evidence="10" id="KW-1185">Reference proteome</keyword>
<dbReference type="InterPro" id="IPR011701">
    <property type="entry name" value="MFS"/>
</dbReference>
<dbReference type="EMBL" id="JAWRVI010000007">
    <property type="protein sequence ID" value="KAK4092978.1"/>
    <property type="molecule type" value="Genomic_DNA"/>
</dbReference>
<organism evidence="9 10">
    <name type="scientific">Purpureocillium lilacinum</name>
    <name type="common">Paecilomyces lilacinus</name>
    <dbReference type="NCBI Taxonomy" id="33203"/>
    <lineage>
        <taxon>Eukaryota</taxon>
        <taxon>Fungi</taxon>
        <taxon>Dikarya</taxon>
        <taxon>Ascomycota</taxon>
        <taxon>Pezizomycotina</taxon>
        <taxon>Sordariomycetes</taxon>
        <taxon>Hypocreomycetidae</taxon>
        <taxon>Hypocreales</taxon>
        <taxon>Ophiocordycipitaceae</taxon>
        <taxon>Purpureocillium</taxon>
    </lineage>
</organism>
<dbReference type="InterPro" id="IPR036259">
    <property type="entry name" value="MFS_trans_sf"/>
</dbReference>
<reference evidence="9 10" key="1">
    <citation type="journal article" date="2024" name="Microbiol. Resour. Announc.">
        <title>Genome annotations for the ascomycete fungi Trichoderma harzianum, Trichoderma aggressivum, and Purpureocillium lilacinum.</title>
        <authorList>
            <person name="Beijen E.P.W."/>
            <person name="Ohm R.A."/>
        </authorList>
    </citation>
    <scope>NUCLEOTIDE SEQUENCE [LARGE SCALE GENOMIC DNA]</scope>
    <source>
        <strain evidence="9 10">CBS 150709</strain>
    </source>
</reference>
<keyword evidence="4 7" id="KW-1133">Transmembrane helix</keyword>